<proteinExistence type="predicted"/>
<feature type="region of interest" description="Disordered" evidence="1">
    <location>
        <begin position="54"/>
        <end position="82"/>
    </location>
</feature>
<gene>
    <name evidence="3" type="ORF">CLUMA_CG001049</name>
</gene>
<evidence type="ECO:0000256" key="1">
    <source>
        <dbReference type="SAM" id="MobiDB-lite"/>
    </source>
</evidence>
<sequence length="115" mass="13182">MKVTIFLFILLVIAISSNGSLIERMKRSFEIRDCFGENGDRIKNHDNCRQIWGSSTQVNDTESEENVTTEKPSDDTDDDTEDAQLELDTRFALDVPIQCPTGHRLVRGNCKKRKY</sequence>
<reference evidence="3 4" key="1">
    <citation type="submission" date="2015-04" db="EMBL/GenBank/DDBJ databases">
        <authorList>
            <person name="Syromyatnikov M.Y."/>
            <person name="Popov V.N."/>
        </authorList>
    </citation>
    <scope>NUCLEOTIDE SEQUENCE [LARGE SCALE GENOMIC DNA]</scope>
</reference>
<evidence type="ECO:0000256" key="2">
    <source>
        <dbReference type="SAM" id="SignalP"/>
    </source>
</evidence>
<evidence type="ECO:0000313" key="3">
    <source>
        <dbReference type="EMBL" id="CRK87247.1"/>
    </source>
</evidence>
<feature type="chain" id="PRO_5013266802" evidence="2">
    <location>
        <begin position="20"/>
        <end position="115"/>
    </location>
</feature>
<dbReference type="EMBL" id="CVRI01000004">
    <property type="protein sequence ID" value="CRK87247.1"/>
    <property type="molecule type" value="Genomic_DNA"/>
</dbReference>
<keyword evidence="2" id="KW-0732">Signal</keyword>
<keyword evidence="4" id="KW-1185">Reference proteome</keyword>
<feature type="signal peptide" evidence="2">
    <location>
        <begin position="1"/>
        <end position="19"/>
    </location>
</feature>
<name>A0A1J1HGV8_9DIPT</name>
<accession>A0A1J1HGV8</accession>
<evidence type="ECO:0000313" key="4">
    <source>
        <dbReference type="Proteomes" id="UP000183832"/>
    </source>
</evidence>
<organism evidence="3 4">
    <name type="scientific">Clunio marinus</name>
    <dbReference type="NCBI Taxonomy" id="568069"/>
    <lineage>
        <taxon>Eukaryota</taxon>
        <taxon>Metazoa</taxon>
        <taxon>Ecdysozoa</taxon>
        <taxon>Arthropoda</taxon>
        <taxon>Hexapoda</taxon>
        <taxon>Insecta</taxon>
        <taxon>Pterygota</taxon>
        <taxon>Neoptera</taxon>
        <taxon>Endopterygota</taxon>
        <taxon>Diptera</taxon>
        <taxon>Nematocera</taxon>
        <taxon>Chironomoidea</taxon>
        <taxon>Chironomidae</taxon>
        <taxon>Clunio</taxon>
    </lineage>
</organism>
<dbReference type="Proteomes" id="UP000183832">
    <property type="component" value="Unassembled WGS sequence"/>
</dbReference>
<dbReference type="AlphaFoldDB" id="A0A1J1HGV8"/>
<protein>
    <submittedName>
        <fullName evidence="3">CLUMA_CG001049, isoform A</fullName>
    </submittedName>
</protein>